<gene>
    <name evidence="7" type="ORF">JonanDRAFT_1420</name>
</gene>
<evidence type="ECO:0000256" key="1">
    <source>
        <dbReference type="ARBA" id="ARBA00005952"/>
    </source>
</evidence>
<feature type="domain" description="NusB/RsmB/TIM44" evidence="6">
    <location>
        <begin position="56"/>
        <end position="161"/>
    </location>
</feature>
<dbReference type="GO" id="GO:0005829">
    <property type="term" value="C:cytosol"/>
    <property type="evidence" value="ECO:0007669"/>
    <property type="project" value="TreeGrafter"/>
</dbReference>
<name>H0UIN9_9BACT</name>
<dbReference type="EMBL" id="CM001376">
    <property type="protein sequence ID" value="EHM13784.1"/>
    <property type="molecule type" value="Genomic_DNA"/>
</dbReference>
<evidence type="ECO:0000259" key="6">
    <source>
        <dbReference type="Pfam" id="PF01029"/>
    </source>
</evidence>
<evidence type="ECO:0000313" key="7">
    <source>
        <dbReference type="EMBL" id="EHM13784.1"/>
    </source>
</evidence>
<sequence>MTTESKGNISSQKQHLRRFLAVQALFALDSSADPAGTLRLLADDWELLGFHGDELEIDDETASQLPAISAEDCGAAVQWAERVWSHLDQVDSLIAPCLRGWRLPRLDGVDRAILRLCFFESRVEGSVNDAVAASEAVILAKAMGGEQSAKFVNGVIGSIMRGAGQ</sequence>
<evidence type="ECO:0000256" key="4">
    <source>
        <dbReference type="ARBA" id="ARBA00023015"/>
    </source>
</evidence>
<dbReference type="PANTHER" id="PTHR11078:SF3">
    <property type="entry name" value="ANTITERMINATION NUSB DOMAIN-CONTAINING PROTEIN"/>
    <property type="match status" value="1"/>
</dbReference>
<protein>
    <submittedName>
        <fullName evidence="7">Transcription termination factor</fullName>
    </submittedName>
</protein>
<dbReference type="Pfam" id="PF01029">
    <property type="entry name" value="NusB"/>
    <property type="match status" value="1"/>
</dbReference>
<keyword evidence="4" id="KW-0805">Transcription regulation</keyword>
<comment type="similarity">
    <text evidence="1">Belongs to the NusB family.</text>
</comment>
<dbReference type="eggNOG" id="COG0781">
    <property type="taxonomic scope" value="Bacteria"/>
</dbReference>
<evidence type="ECO:0000256" key="3">
    <source>
        <dbReference type="ARBA" id="ARBA00022884"/>
    </source>
</evidence>
<dbReference type="GO" id="GO:0003723">
    <property type="term" value="F:RNA binding"/>
    <property type="evidence" value="ECO:0007669"/>
    <property type="project" value="UniProtKB-KW"/>
</dbReference>
<reference evidence="7 8" key="1">
    <citation type="submission" date="2011-11" db="EMBL/GenBank/DDBJ databases">
        <title>The Noncontiguous Finished genome of Jonquetella anthropi DSM 22815.</title>
        <authorList>
            <consortium name="US DOE Joint Genome Institute (JGI-PGF)"/>
            <person name="Lucas S."/>
            <person name="Copeland A."/>
            <person name="Lapidus A."/>
            <person name="Glavina del Rio T."/>
            <person name="Dalin E."/>
            <person name="Tice H."/>
            <person name="Bruce D."/>
            <person name="Goodwin L."/>
            <person name="Pitluck S."/>
            <person name="Peters L."/>
            <person name="Mikhailova N."/>
            <person name="Held B."/>
            <person name="Kyrpides N."/>
            <person name="Mavromatis K."/>
            <person name="Ivanova N."/>
            <person name="Markowitz V."/>
            <person name="Cheng J.-F."/>
            <person name="Hugenholtz P."/>
            <person name="Woyke T."/>
            <person name="Wu D."/>
            <person name="Gronow S."/>
            <person name="Wellnitz S."/>
            <person name="Brambilla E."/>
            <person name="Klenk H.-P."/>
            <person name="Eisen J.A."/>
        </authorList>
    </citation>
    <scope>NUCLEOTIDE SEQUENCE [LARGE SCALE GENOMIC DNA]</scope>
    <source>
        <strain evidence="7 8">DSM 22815</strain>
    </source>
</reference>
<dbReference type="STRING" id="885272.JonanDRAFT_1420"/>
<dbReference type="InterPro" id="IPR035926">
    <property type="entry name" value="NusB-like_sf"/>
</dbReference>
<evidence type="ECO:0000313" key="8">
    <source>
        <dbReference type="Proteomes" id="UP000003806"/>
    </source>
</evidence>
<keyword evidence="3" id="KW-0694">RNA-binding</keyword>
<organism evidence="7 8">
    <name type="scientific">Jonquetella anthropi DSM 22815</name>
    <dbReference type="NCBI Taxonomy" id="885272"/>
    <lineage>
        <taxon>Bacteria</taxon>
        <taxon>Thermotogati</taxon>
        <taxon>Synergistota</taxon>
        <taxon>Synergistia</taxon>
        <taxon>Synergistales</taxon>
        <taxon>Dethiosulfovibrionaceae</taxon>
        <taxon>Jonquetella</taxon>
    </lineage>
</organism>
<dbReference type="SUPFAM" id="SSF48013">
    <property type="entry name" value="NusB-like"/>
    <property type="match status" value="1"/>
</dbReference>
<evidence type="ECO:0000256" key="2">
    <source>
        <dbReference type="ARBA" id="ARBA00022814"/>
    </source>
</evidence>
<dbReference type="InterPro" id="IPR011605">
    <property type="entry name" value="NusB_fam"/>
</dbReference>
<dbReference type="HOGENOM" id="CLU_087843_3_3_0"/>
<dbReference type="GO" id="GO:0006353">
    <property type="term" value="P:DNA-templated transcription termination"/>
    <property type="evidence" value="ECO:0007669"/>
    <property type="project" value="InterPro"/>
</dbReference>
<keyword evidence="8" id="KW-1185">Reference proteome</keyword>
<dbReference type="AlphaFoldDB" id="H0UIN9"/>
<dbReference type="GO" id="GO:0031564">
    <property type="term" value="P:transcription antitermination"/>
    <property type="evidence" value="ECO:0007669"/>
    <property type="project" value="UniProtKB-KW"/>
</dbReference>
<proteinExistence type="inferred from homology"/>
<accession>H0UIN9</accession>
<dbReference type="InterPro" id="IPR006027">
    <property type="entry name" value="NusB_RsmB_TIM44"/>
</dbReference>
<dbReference type="RefSeq" id="WP_008523343.1">
    <property type="nucleotide sequence ID" value="NZ_CM001376.1"/>
</dbReference>
<evidence type="ECO:0000256" key="5">
    <source>
        <dbReference type="ARBA" id="ARBA00023163"/>
    </source>
</evidence>
<keyword evidence="2" id="KW-0889">Transcription antitermination</keyword>
<dbReference type="PANTHER" id="PTHR11078">
    <property type="entry name" value="N UTILIZATION SUBSTANCE PROTEIN B-RELATED"/>
    <property type="match status" value="1"/>
</dbReference>
<keyword evidence="5" id="KW-0804">Transcription</keyword>
<dbReference type="Gene3D" id="1.10.940.10">
    <property type="entry name" value="NusB-like"/>
    <property type="match status" value="1"/>
</dbReference>
<dbReference type="OrthoDB" id="9811381at2"/>
<dbReference type="Proteomes" id="UP000003806">
    <property type="component" value="Chromosome"/>
</dbReference>